<organism evidence="1 2">
    <name type="scientific">Trichinella spiralis</name>
    <name type="common">Trichina worm</name>
    <dbReference type="NCBI Taxonomy" id="6334"/>
    <lineage>
        <taxon>Eukaryota</taxon>
        <taxon>Metazoa</taxon>
        <taxon>Ecdysozoa</taxon>
        <taxon>Nematoda</taxon>
        <taxon>Enoplea</taxon>
        <taxon>Dorylaimia</taxon>
        <taxon>Trichinellida</taxon>
        <taxon>Trichinellidae</taxon>
        <taxon>Trichinella</taxon>
    </lineage>
</organism>
<proteinExistence type="predicted"/>
<dbReference type="Proteomes" id="UP000054776">
    <property type="component" value="Unassembled WGS sequence"/>
</dbReference>
<keyword evidence="2" id="KW-1185">Reference proteome</keyword>
<feature type="non-terminal residue" evidence="1">
    <location>
        <position position="62"/>
    </location>
</feature>
<evidence type="ECO:0000313" key="2">
    <source>
        <dbReference type="Proteomes" id="UP000054776"/>
    </source>
</evidence>
<name>A0A0V1BD50_TRISP</name>
<gene>
    <name evidence="1" type="ORF">T01_6525</name>
</gene>
<comment type="caution">
    <text evidence="1">The sequence shown here is derived from an EMBL/GenBank/DDBJ whole genome shotgun (WGS) entry which is preliminary data.</text>
</comment>
<sequence length="62" mass="7445">LIKSRENFCLLNELKSVYILTHIIILICIQIKIRENFCLFTVLQGRHSRTCLSEKFLFHCYK</sequence>
<dbReference type="EMBL" id="JYDH01000060">
    <property type="protein sequence ID" value="KRY34889.1"/>
    <property type="molecule type" value="Genomic_DNA"/>
</dbReference>
<evidence type="ECO:0000313" key="1">
    <source>
        <dbReference type="EMBL" id="KRY34889.1"/>
    </source>
</evidence>
<protein>
    <submittedName>
        <fullName evidence="1">Uncharacterized protein</fullName>
    </submittedName>
</protein>
<dbReference type="AlphaFoldDB" id="A0A0V1BD50"/>
<feature type="non-terminal residue" evidence="1">
    <location>
        <position position="1"/>
    </location>
</feature>
<dbReference type="InParanoid" id="A0A0V1BD50"/>
<reference evidence="1 2" key="1">
    <citation type="submission" date="2015-01" db="EMBL/GenBank/DDBJ databases">
        <title>Evolution of Trichinella species and genotypes.</title>
        <authorList>
            <person name="Korhonen P.K."/>
            <person name="Edoardo P."/>
            <person name="Giuseppe L.R."/>
            <person name="Gasser R.B."/>
        </authorList>
    </citation>
    <scope>NUCLEOTIDE SEQUENCE [LARGE SCALE GENOMIC DNA]</scope>
    <source>
        <strain evidence="1">ISS3</strain>
    </source>
</reference>
<accession>A0A0V1BD50</accession>